<dbReference type="InterPro" id="IPR001025">
    <property type="entry name" value="BAH_dom"/>
</dbReference>
<feature type="compositionally biased region" description="Basic and acidic residues" evidence="5">
    <location>
        <begin position="449"/>
        <end position="458"/>
    </location>
</feature>
<dbReference type="InterPro" id="IPR011011">
    <property type="entry name" value="Znf_FYVE_PHD"/>
</dbReference>
<proteinExistence type="predicted"/>
<feature type="domain" description="BAH" evidence="7">
    <location>
        <begin position="706"/>
        <end position="832"/>
    </location>
</feature>
<evidence type="ECO:0000313" key="8">
    <source>
        <dbReference type="Proteomes" id="UP001515500"/>
    </source>
</evidence>
<feature type="domain" description="PHD-type" evidence="6">
    <location>
        <begin position="360"/>
        <end position="412"/>
    </location>
</feature>
<dbReference type="InterPro" id="IPR056699">
    <property type="entry name" value="DUF7797"/>
</dbReference>
<dbReference type="Proteomes" id="UP001515500">
    <property type="component" value="Unplaced"/>
</dbReference>
<dbReference type="GO" id="GO:0003682">
    <property type="term" value="F:chromatin binding"/>
    <property type="evidence" value="ECO:0007669"/>
    <property type="project" value="InterPro"/>
</dbReference>
<keyword evidence="1" id="KW-0479">Metal-binding</keyword>
<dbReference type="Pfam" id="PF25073">
    <property type="entry name" value="DUF7797"/>
    <property type="match status" value="1"/>
</dbReference>
<feature type="compositionally biased region" description="Basic and acidic residues" evidence="5">
    <location>
        <begin position="563"/>
        <end position="581"/>
    </location>
</feature>
<dbReference type="RefSeq" id="XP_039119951.1">
    <property type="nucleotide sequence ID" value="XM_039264017.1"/>
</dbReference>
<sequence>MAAQPSPKKRPRPPADDHDLKKVAEIVMVLSAMADMRAGAPPTSVEKSLIAEAREKLVKACEDARPRDLFSREAVRVLVEDLGLNRSRDPLLGFRPPKMSVAEKLLLTKRKMEESKEVVSHSSANATQFQPISFHASSDGNNSLFHGAPRFLPDKPSPLPYHAGGVQTASPMVAVPTVGSASSSSKLLQMSATHPVITSAKLATSSTPFATTSHAEVTHFRLGPRSNGSPYLTRVRATTDCLPEKSSTLSAHSAPNPALRFGQTNKFQDASTVKQEAVHEVNGIQTSVPVIADQDFKGSTVQATPGNLFMGHHSGLTYVHPPSGFPSHNDIAQIVQRTLQNKTSEHSNWTPPSTEYVNKGLSCQICKVAISDVESLLVCDSCEKGTHLKCLQSYGNKGMSKLEWHCPKCLISSNGKPLPPKYGRVTRSPAPAVSKDPSSISGTQASTETKPETPDSKTNHQIPNGNSSFLVHASTTGGNVGDAVPNLKTDETKEMQDMGFTIRTKMEDEMCIGATSDHSKEVAGKGCVNLGPDSTCPDENIETTSSSPSKTQKPNSESMLPMKGEDSSNPHDEIIEPDDIKCASNSNGIASQSLAVCDSQVDNKLDAPINFEGSVDLLHESSKANIDESEKPSKSSELSIVNADSEKSKDEVDANKETPSGALSNGDVIGVCVTPVSGPSIMDWVGDILEVAEEKNYYQACLIKGAVHKLQDHVMVSSNSQKAYPSKIQNLWEDNKAGLKLAIVIPYYFPADIPEAVGCPSIPVDREVYASNKENTIMVQEILGTCEVLPLHKFKEECSNSSNLQATDNSSHPIFFCKWTYDESKGMFYSHDS</sequence>
<dbReference type="PROSITE" id="PS51038">
    <property type="entry name" value="BAH"/>
    <property type="match status" value="1"/>
</dbReference>
<evidence type="ECO:0000256" key="3">
    <source>
        <dbReference type="ARBA" id="ARBA00022833"/>
    </source>
</evidence>
<organism evidence="8 9">
    <name type="scientific">Dioscorea cayennensis subsp. rotundata</name>
    <name type="common">White Guinea yam</name>
    <name type="synonym">Dioscorea rotundata</name>
    <dbReference type="NCBI Taxonomy" id="55577"/>
    <lineage>
        <taxon>Eukaryota</taxon>
        <taxon>Viridiplantae</taxon>
        <taxon>Streptophyta</taxon>
        <taxon>Embryophyta</taxon>
        <taxon>Tracheophyta</taxon>
        <taxon>Spermatophyta</taxon>
        <taxon>Magnoliopsida</taxon>
        <taxon>Liliopsida</taxon>
        <taxon>Dioscoreales</taxon>
        <taxon>Dioscoreaceae</taxon>
        <taxon>Dioscorea</taxon>
    </lineage>
</organism>
<feature type="region of interest" description="Disordered" evidence="5">
    <location>
        <begin position="1"/>
        <end position="21"/>
    </location>
</feature>
<feature type="compositionally biased region" description="Basic and acidic residues" evidence="5">
    <location>
        <begin position="644"/>
        <end position="656"/>
    </location>
</feature>
<dbReference type="CDD" id="cd15489">
    <property type="entry name" value="PHD_SF"/>
    <property type="match status" value="1"/>
</dbReference>
<dbReference type="InterPro" id="IPR019786">
    <property type="entry name" value="Zinc_finger_PHD-type_CS"/>
</dbReference>
<dbReference type="InterPro" id="IPR001965">
    <property type="entry name" value="Znf_PHD"/>
</dbReference>
<dbReference type="Pfam" id="PF01426">
    <property type="entry name" value="BAH"/>
    <property type="match status" value="1"/>
</dbReference>
<dbReference type="CDD" id="cd04370">
    <property type="entry name" value="BAH"/>
    <property type="match status" value="1"/>
</dbReference>
<dbReference type="Gene3D" id="2.30.30.490">
    <property type="match status" value="1"/>
</dbReference>
<keyword evidence="8" id="KW-1185">Reference proteome</keyword>
<feature type="region of interest" description="Disordered" evidence="5">
    <location>
        <begin position="624"/>
        <end position="661"/>
    </location>
</feature>
<evidence type="ECO:0000256" key="1">
    <source>
        <dbReference type="ARBA" id="ARBA00022723"/>
    </source>
</evidence>
<evidence type="ECO:0000256" key="5">
    <source>
        <dbReference type="SAM" id="MobiDB-lite"/>
    </source>
</evidence>
<feature type="region of interest" description="Disordered" evidence="5">
    <location>
        <begin position="531"/>
        <end position="583"/>
    </location>
</feature>
<dbReference type="InterPro" id="IPR013083">
    <property type="entry name" value="Znf_RING/FYVE/PHD"/>
</dbReference>
<feature type="compositionally biased region" description="Polar residues" evidence="5">
    <location>
        <begin position="436"/>
        <end position="448"/>
    </location>
</feature>
<evidence type="ECO:0000259" key="6">
    <source>
        <dbReference type="PROSITE" id="PS50016"/>
    </source>
</evidence>
<dbReference type="PROSITE" id="PS01359">
    <property type="entry name" value="ZF_PHD_1"/>
    <property type="match status" value="1"/>
</dbReference>
<dbReference type="InterPro" id="IPR043151">
    <property type="entry name" value="BAH_sf"/>
</dbReference>
<evidence type="ECO:0000259" key="7">
    <source>
        <dbReference type="PROSITE" id="PS51038"/>
    </source>
</evidence>
<evidence type="ECO:0000256" key="2">
    <source>
        <dbReference type="ARBA" id="ARBA00022771"/>
    </source>
</evidence>
<dbReference type="Pfam" id="PF00628">
    <property type="entry name" value="PHD"/>
    <property type="match status" value="1"/>
</dbReference>
<evidence type="ECO:0000313" key="9">
    <source>
        <dbReference type="RefSeq" id="XP_039119951.1"/>
    </source>
</evidence>
<dbReference type="GO" id="GO:0008270">
    <property type="term" value="F:zinc ion binding"/>
    <property type="evidence" value="ECO:0007669"/>
    <property type="project" value="UniProtKB-KW"/>
</dbReference>
<dbReference type="PROSITE" id="PS50016">
    <property type="entry name" value="ZF_PHD_2"/>
    <property type="match status" value="1"/>
</dbReference>
<dbReference type="SMART" id="SM00249">
    <property type="entry name" value="PHD"/>
    <property type="match status" value="1"/>
</dbReference>
<feature type="region of interest" description="Disordered" evidence="5">
    <location>
        <begin position="417"/>
        <end position="467"/>
    </location>
</feature>
<dbReference type="InterPro" id="IPR019787">
    <property type="entry name" value="Znf_PHD-finger"/>
</dbReference>
<feature type="compositionally biased region" description="Low complexity" evidence="5">
    <location>
        <begin position="543"/>
        <end position="556"/>
    </location>
</feature>
<dbReference type="AlphaFoldDB" id="A0AB40AY86"/>
<dbReference type="GeneID" id="120256319"/>
<name>A0AB40AY86_DIOCR</name>
<accession>A0AB40AY86</accession>
<dbReference type="Gene3D" id="3.30.40.10">
    <property type="entry name" value="Zinc/RING finger domain, C3HC4 (zinc finger)"/>
    <property type="match status" value="1"/>
</dbReference>
<feature type="compositionally biased region" description="Basic and acidic residues" evidence="5">
    <location>
        <begin position="624"/>
        <end position="634"/>
    </location>
</feature>
<dbReference type="SUPFAM" id="SSF57903">
    <property type="entry name" value="FYVE/PHD zinc finger"/>
    <property type="match status" value="1"/>
</dbReference>
<keyword evidence="3" id="KW-0862">Zinc</keyword>
<gene>
    <name evidence="9" type="primary">LOC120256319</name>
</gene>
<protein>
    <submittedName>
        <fullName evidence="9">Uncharacterized protein LOC120256319</fullName>
    </submittedName>
</protein>
<dbReference type="PANTHER" id="PTHR47527">
    <property type="entry name" value="RING/FYVE/PHD ZINC FINGER SUPERFAMILY PROTEIN"/>
    <property type="match status" value="1"/>
</dbReference>
<dbReference type="PANTHER" id="PTHR47527:SF3">
    <property type="entry name" value="RING_FYVE_PHD ZINC FINGER SUPERFAMILY PROTEIN"/>
    <property type="match status" value="1"/>
</dbReference>
<reference evidence="9" key="1">
    <citation type="submission" date="2025-08" db="UniProtKB">
        <authorList>
            <consortium name="RefSeq"/>
        </authorList>
    </citation>
    <scope>IDENTIFICATION</scope>
</reference>
<keyword evidence="2 4" id="KW-0863">Zinc-finger</keyword>
<evidence type="ECO:0000256" key="4">
    <source>
        <dbReference type="PROSITE-ProRule" id="PRU00146"/>
    </source>
</evidence>